<keyword evidence="2" id="KW-0732">Signal</keyword>
<dbReference type="InterPro" id="IPR001304">
    <property type="entry name" value="C-type_lectin-like"/>
</dbReference>
<dbReference type="PANTHER" id="PTHR45784:SF3">
    <property type="entry name" value="C-TYPE LECTIN DOMAIN FAMILY 4 MEMBER K-LIKE-RELATED"/>
    <property type="match status" value="1"/>
</dbReference>
<evidence type="ECO:0000256" key="1">
    <source>
        <dbReference type="SAM" id="MobiDB-lite"/>
    </source>
</evidence>
<accession>A0A671USD3</accession>
<evidence type="ECO:0000259" key="3">
    <source>
        <dbReference type="PROSITE" id="PS50041"/>
    </source>
</evidence>
<feature type="chain" id="PRO_5025611369" description="C-type lectin domain-containing protein" evidence="2">
    <location>
        <begin position="25"/>
        <end position="160"/>
    </location>
</feature>
<dbReference type="InParanoid" id="A0A671USD3"/>
<dbReference type="PROSITE" id="PS50041">
    <property type="entry name" value="C_TYPE_LECTIN_2"/>
    <property type="match status" value="1"/>
</dbReference>
<protein>
    <recommendedName>
        <fullName evidence="3">C-type lectin domain-containing protein</fullName>
    </recommendedName>
</protein>
<dbReference type="GeneTree" id="ENSGT00980000198939"/>
<dbReference type="InterPro" id="IPR016187">
    <property type="entry name" value="CTDL_fold"/>
</dbReference>
<dbReference type="SMART" id="SM00034">
    <property type="entry name" value="CLECT"/>
    <property type="match status" value="1"/>
</dbReference>
<reference evidence="4" key="3">
    <citation type="submission" date="2025-09" db="UniProtKB">
        <authorList>
            <consortium name="Ensembl"/>
        </authorList>
    </citation>
    <scope>IDENTIFICATION</scope>
</reference>
<feature type="signal peptide" evidence="2">
    <location>
        <begin position="1"/>
        <end position="24"/>
    </location>
</feature>
<feature type="region of interest" description="Disordered" evidence="1">
    <location>
        <begin position="139"/>
        <end position="160"/>
    </location>
</feature>
<dbReference type="Gene3D" id="3.10.100.10">
    <property type="entry name" value="Mannose-Binding Protein A, subunit A"/>
    <property type="match status" value="1"/>
</dbReference>
<reference evidence="4" key="2">
    <citation type="submission" date="2025-08" db="UniProtKB">
        <authorList>
            <consortium name="Ensembl"/>
        </authorList>
    </citation>
    <scope>IDENTIFICATION</scope>
</reference>
<reference evidence="4" key="1">
    <citation type="submission" date="2021-04" db="EMBL/GenBank/DDBJ databases">
        <authorList>
            <consortium name="Wellcome Sanger Institute Data Sharing"/>
        </authorList>
    </citation>
    <scope>NUCLEOTIDE SEQUENCE [LARGE SCALE GENOMIC DNA]</scope>
</reference>
<sequence>MSTLQNLQLRFIYWFLYFFSFSGTKPGPPQYVLFNKVNKWSDARDYCRTSYTDLASVRNEEENQMIKKVSKGKYAWVGVFRDSWVWSDQTYSSFRYWKATKAFSSGITNGCASSTGKLSAVRDTAAEKAEVVGVFTGETTAHGHSPLTPDNHQHEHTVRK</sequence>
<dbReference type="Ensembl" id="ENSSAUT00010016411.1">
    <property type="protein sequence ID" value="ENSSAUP00010015475.1"/>
    <property type="gene ID" value="ENSSAUG00010007192.1"/>
</dbReference>
<dbReference type="SUPFAM" id="SSF56436">
    <property type="entry name" value="C-type lectin-like"/>
    <property type="match status" value="1"/>
</dbReference>
<evidence type="ECO:0000256" key="2">
    <source>
        <dbReference type="SAM" id="SignalP"/>
    </source>
</evidence>
<evidence type="ECO:0000313" key="4">
    <source>
        <dbReference type="Ensembl" id="ENSSAUP00010015475.1"/>
    </source>
</evidence>
<proteinExistence type="predicted"/>
<dbReference type="InterPro" id="IPR016186">
    <property type="entry name" value="C-type_lectin-like/link_sf"/>
</dbReference>
<dbReference type="PANTHER" id="PTHR45784">
    <property type="entry name" value="C-TYPE LECTIN DOMAIN FAMILY 20 MEMBER A-RELATED"/>
    <property type="match status" value="1"/>
</dbReference>
<dbReference type="Proteomes" id="UP000472265">
    <property type="component" value="Chromosome 17"/>
</dbReference>
<name>A0A671USD3_SPAAU</name>
<dbReference type="AlphaFoldDB" id="A0A671USD3"/>
<organism evidence="4 5">
    <name type="scientific">Sparus aurata</name>
    <name type="common">Gilthead sea bream</name>
    <dbReference type="NCBI Taxonomy" id="8175"/>
    <lineage>
        <taxon>Eukaryota</taxon>
        <taxon>Metazoa</taxon>
        <taxon>Chordata</taxon>
        <taxon>Craniata</taxon>
        <taxon>Vertebrata</taxon>
        <taxon>Euteleostomi</taxon>
        <taxon>Actinopterygii</taxon>
        <taxon>Neopterygii</taxon>
        <taxon>Teleostei</taxon>
        <taxon>Neoteleostei</taxon>
        <taxon>Acanthomorphata</taxon>
        <taxon>Eupercaria</taxon>
        <taxon>Spariformes</taxon>
        <taxon>Sparidae</taxon>
        <taxon>Sparus</taxon>
    </lineage>
</organism>
<evidence type="ECO:0000313" key="5">
    <source>
        <dbReference type="Proteomes" id="UP000472265"/>
    </source>
</evidence>
<feature type="compositionally biased region" description="Basic and acidic residues" evidence="1">
    <location>
        <begin position="151"/>
        <end position="160"/>
    </location>
</feature>
<keyword evidence="5" id="KW-1185">Reference proteome</keyword>
<feature type="domain" description="C-type lectin" evidence="3">
    <location>
        <begin position="31"/>
        <end position="113"/>
    </location>
</feature>
<dbReference type="Pfam" id="PF00059">
    <property type="entry name" value="Lectin_C"/>
    <property type="match status" value="1"/>
</dbReference>